<dbReference type="AlphaFoldDB" id="A0AAW2ZUG0"/>
<proteinExistence type="predicted"/>
<sequence length="172" mass="18826">MVWSCCDDLTRRAHCTLGYTPASDLVTRDVLDQRPSGVVPSPRVVGMDVRSPHRMCGSKGRPNWSGTILHDRFNGSYLSCASDNAASARQHRRGHGDGTTAPSDHCAIQFALRFEEGYGPVPRAMAAAQSYSRRKPNWNLHRALIAGSIRSDAAYRSDRKAKTRETGSGTPV</sequence>
<dbReference type="EMBL" id="JBAMZK010000036">
    <property type="protein sequence ID" value="KAL0494268.1"/>
    <property type="molecule type" value="Genomic_DNA"/>
</dbReference>
<name>A0AAW2ZUG0_9TRYP</name>
<evidence type="ECO:0000313" key="1">
    <source>
        <dbReference type="EMBL" id="KAL0494268.1"/>
    </source>
</evidence>
<gene>
    <name evidence="1" type="ORF">Q4I31_007369</name>
</gene>
<dbReference type="Proteomes" id="UP001500131">
    <property type="component" value="Unassembled WGS sequence"/>
</dbReference>
<accession>A0AAW2ZUG0</accession>
<organism evidence="1 2">
    <name type="scientific">Leishmania lindenbergi</name>
    <dbReference type="NCBI Taxonomy" id="651832"/>
    <lineage>
        <taxon>Eukaryota</taxon>
        <taxon>Discoba</taxon>
        <taxon>Euglenozoa</taxon>
        <taxon>Kinetoplastea</taxon>
        <taxon>Metakinetoplastina</taxon>
        <taxon>Trypanosomatida</taxon>
        <taxon>Trypanosomatidae</taxon>
        <taxon>Leishmaniinae</taxon>
        <taxon>Leishmania</taxon>
    </lineage>
</organism>
<protein>
    <submittedName>
        <fullName evidence="1">Uncharacterized protein</fullName>
    </submittedName>
</protein>
<evidence type="ECO:0000313" key="2">
    <source>
        <dbReference type="Proteomes" id="UP001500131"/>
    </source>
</evidence>
<comment type="caution">
    <text evidence="1">The sequence shown here is derived from an EMBL/GenBank/DDBJ whole genome shotgun (WGS) entry which is preliminary data.</text>
</comment>
<keyword evidence="2" id="KW-1185">Reference proteome</keyword>
<reference evidence="1 2" key="1">
    <citation type="submission" date="2024-02" db="EMBL/GenBank/DDBJ databases">
        <title>FIRST GENOME SEQUENCES OF Leishmania (Viannia) shawi, Leishmania (Viannia) lindenbergi AND Leishmania (Viannia) utingensis.</title>
        <authorList>
            <person name="Resadore F."/>
            <person name="Custodio M.G.F."/>
            <person name="Boite M.C."/>
            <person name="Cupolillo E."/>
            <person name="Ferreira G.E.M."/>
        </authorList>
    </citation>
    <scope>NUCLEOTIDE SEQUENCE [LARGE SCALE GENOMIC DNA]</scope>
    <source>
        <strain evidence="1 2">MHOM/BR/1966/M15733</strain>
    </source>
</reference>